<evidence type="ECO:0000256" key="6">
    <source>
        <dbReference type="ARBA" id="ARBA00023136"/>
    </source>
</evidence>
<dbReference type="GO" id="GO:0005886">
    <property type="term" value="C:plasma membrane"/>
    <property type="evidence" value="ECO:0007669"/>
    <property type="project" value="UniProtKB-SubCell"/>
</dbReference>
<organism evidence="10 11">
    <name type="scientific">Antricoccus suffuscus</name>
    <dbReference type="NCBI Taxonomy" id="1629062"/>
    <lineage>
        <taxon>Bacteria</taxon>
        <taxon>Bacillati</taxon>
        <taxon>Actinomycetota</taxon>
        <taxon>Actinomycetes</taxon>
        <taxon>Geodermatophilales</taxon>
        <taxon>Antricoccaceae</taxon>
        <taxon>Antricoccus</taxon>
    </lineage>
</organism>
<dbReference type="CDD" id="cd17321">
    <property type="entry name" value="MFS_MMR_MDR_like"/>
    <property type="match status" value="1"/>
</dbReference>
<feature type="transmembrane region" description="Helical" evidence="8">
    <location>
        <begin position="235"/>
        <end position="257"/>
    </location>
</feature>
<evidence type="ECO:0000256" key="4">
    <source>
        <dbReference type="ARBA" id="ARBA00022692"/>
    </source>
</evidence>
<feature type="transmembrane region" description="Helical" evidence="8">
    <location>
        <begin position="21"/>
        <end position="45"/>
    </location>
</feature>
<name>A0A2T0ZQH0_9ACTN</name>
<dbReference type="PANTHER" id="PTHR42718">
    <property type="entry name" value="MAJOR FACILITATOR SUPERFAMILY MULTIDRUG TRANSPORTER MFSC"/>
    <property type="match status" value="1"/>
</dbReference>
<evidence type="ECO:0000256" key="3">
    <source>
        <dbReference type="ARBA" id="ARBA00022475"/>
    </source>
</evidence>
<dbReference type="Gene3D" id="1.20.1720.10">
    <property type="entry name" value="Multidrug resistance protein D"/>
    <property type="match status" value="1"/>
</dbReference>
<dbReference type="EMBL" id="PVUE01000020">
    <property type="protein sequence ID" value="PRZ38565.1"/>
    <property type="molecule type" value="Genomic_DNA"/>
</dbReference>
<dbReference type="InterPro" id="IPR020846">
    <property type="entry name" value="MFS_dom"/>
</dbReference>
<dbReference type="InterPro" id="IPR004638">
    <property type="entry name" value="EmrB-like"/>
</dbReference>
<dbReference type="GO" id="GO:0022857">
    <property type="term" value="F:transmembrane transporter activity"/>
    <property type="evidence" value="ECO:0007669"/>
    <property type="project" value="InterPro"/>
</dbReference>
<protein>
    <submittedName>
        <fullName evidence="10">EmrB/QacA subfamily drug resistance transporter</fullName>
    </submittedName>
</protein>
<dbReference type="PANTHER" id="PTHR42718:SF42">
    <property type="entry name" value="EXPORT PROTEIN"/>
    <property type="match status" value="1"/>
</dbReference>
<keyword evidence="11" id="KW-1185">Reference proteome</keyword>
<sequence length="508" mass="51171">MSAQSSPSSLTAVALASARGRWLIAATVLGSGIAFLDGTVVNVALPTIGREVGGGLTIQQWVLDGYLLTLGALLLLGGAAGDRYGRKRVFLIGLVAFTAASLACGLAPSGGTLILARLIQGVGAAALVPGSLALIHAGIRSEDRGRAIGLWAGMSGVASALGPFIGGWLVDAGSWRWVFFINVPVAIIAVVVTLRHVTESRDQEATDRPDLSGAAAVTIGLAGATYALIEGPRQGWGALTIGAAVVGVASLAMFPIIERRQRQPLLPLRIFRSVQFSGANLTTFAVYAAMGAAMFLLALQLQQTLGYSALAAGSATLPMTLVMMLAAPRIGALLDRTGPRLLMTIGPLVSAAGLVLMARITPGAGYVADVLPAVVVFGAGMSITVTPLTATVLAAVSENHVGAASGVNNAISRIASLLAVAVLPAVAGISGAAGEPLGTGFSRAMFIAAALCACGGLVALATVRSGRPHTQVRTHVAPGINQPCQEPDTRVGVPPSTGQVGPLSGAAS</sequence>
<keyword evidence="3" id="KW-1003">Cell membrane</keyword>
<keyword evidence="4 8" id="KW-0812">Transmembrane</keyword>
<dbReference type="PROSITE" id="PS50850">
    <property type="entry name" value="MFS"/>
    <property type="match status" value="1"/>
</dbReference>
<feature type="transmembrane region" description="Helical" evidence="8">
    <location>
        <begin position="414"/>
        <end position="433"/>
    </location>
</feature>
<accession>A0A2T0ZQH0</accession>
<evidence type="ECO:0000313" key="10">
    <source>
        <dbReference type="EMBL" id="PRZ38565.1"/>
    </source>
</evidence>
<feature type="transmembrane region" description="Helical" evidence="8">
    <location>
        <begin position="445"/>
        <end position="463"/>
    </location>
</feature>
<dbReference type="PRINTS" id="PR01036">
    <property type="entry name" value="TCRTETB"/>
</dbReference>
<feature type="transmembrane region" description="Helical" evidence="8">
    <location>
        <begin position="339"/>
        <end position="358"/>
    </location>
</feature>
<feature type="transmembrane region" description="Helical" evidence="8">
    <location>
        <begin position="114"/>
        <end position="135"/>
    </location>
</feature>
<keyword evidence="2" id="KW-0813">Transport</keyword>
<keyword evidence="5 8" id="KW-1133">Transmembrane helix</keyword>
<dbReference type="OrthoDB" id="7375466at2"/>
<keyword evidence="6 8" id="KW-0472">Membrane</keyword>
<proteinExistence type="predicted"/>
<reference evidence="10 11" key="1">
    <citation type="submission" date="2018-03" db="EMBL/GenBank/DDBJ databases">
        <title>Genomic Encyclopedia of Archaeal and Bacterial Type Strains, Phase II (KMG-II): from individual species to whole genera.</title>
        <authorList>
            <person name="Goeker M."/>
        </authorList>
    </citation>
    <scope>NUCLEOTIDE SEQUENCE [LARGE SCALE GENOMIC DNA]</scope>
    <source>
        <strain evidence="10 11">DSM 100065</strain>
    </source>
</reference>
<dbReference type="InterPro" id="IPR036259">
    <property type="entry name" value="MFS_trans_sf"/>
</dbReference>
<dbReference type="AlphaFoldDB" id="A0A2T0ZQH0"/>
<dbReference type="InterPro" id="IPR011701">
    <property type="entry name" value="MFS"/>
</dbReference>
<dbReference type="SUPFAM" id="SSF103473">
    <property type="entry name" value="MFS general substrate transporter"/>
    <property type="match status" value="1"/>
</dbReference>
<dbReference type="RefSeq" id="WP_106350574.1">
    <property type="nucleotide sequence ID" value="NZ_PVUE01000020.1"/>
</dbReference>
<feature type="transmembrane region" description="Helical" evidence="8">
    <location>
        <begin position="305"/>
        <end position="327"/>
    </location>
</feature>
<gene>
    <name evidence="10" type="ORF">CLV47_12032</name>
</gene>
<evidence type="ECO:0000313" key="11">
    <source>
        <dbReference type="Proteomes" id="UP000237752"/>
    </source>
</evidence>
<evidence type="ECO:0000256" key="8">
    <source>
        <dbReference type="SAM" id="Phobius"/>
    </source>
</evidence>
<evidence type="ECO:0000256" key="2">
    <source>
        <dbReference type="ARBA" id="ARBA00022448"/>
    </source>
</evidence>
<dbReference type="Gene3D" id="1.20.1250.20">
    <property type="entry name" value="MFS general substrate transporter like domains"/>
    <property type="match status" value="1"/>
</dbReference>
<dbReference type="NCBIfam" id="TIGR00711">
    <property type="entry name" value="efflux_EmrB"/>
    <property type="match status" value="1"/>
</dbReference>
<evidence type="ECO:0000259" key="9">
    <source>
        <dbReference type="PROSITE" id="PS50850"/>
    </source>
</evidence>
<evidence type="ECO:0000256" key="1">
    <source>
        <dbReference type="ARBA" id="ARBA00004651"/>
    </source>
</evidence>
<dbReference type="Pfam" id="PF07690">
    <property type="entry name" value="MFS_1"/>
    <property type="match status" value="1"/>
</dbReference>
<feature type="transmembrane region" description="Helical" evidence="8">
    <location>
        <begin position="209"/>
        <end position="229"/>
    </location>
</feature>
<feature type="transmembrane region" description="Helical" evidence="8">
    <location>
        <begin position="147"/>
        <end position="169"/>
    </location>
</feature>
<feature type="transmembrane region" description="Helical" evidence="8">
    <location>
        <begin position="65"/>
        <end position="82"/>
    </location>
</feature>
<feature type="domain" description="Major facilitator superfamily (MFS) profile" evidence="9">
    <location>
        <begin position="23"/>
        <end position="467"/>
    </location>
</feature>
<feature type="transmembrane region" description="Helical" evidence="8">
    <location>
        <begin position="89"/>
        <end position="108"/>
    </location>
</feature>
<dbReference type="Proteomes" id="UP000237752">
    <property type="component" value="Unassembled WGS sequence"/>
</dbReference>
<feature type="transmembrane region" description="Helical" evidence="8">
    <location>
        <begin position="370"/>
        <end position="393"/>
    </location>
</feature>
<feature type="transmembrane region" description="Helical" evidence="8">
    <location>
        <begin position="278"/>
        <end position="299"/>
    </location>
</feature>
<feature type="region of interest" description="Disordered" evidence="7">
    <location>
        <begin position="478"/>
        <end position="508"/>
    </location>
</feature>
<comment type="subcellular location">
    <subcellularLocation>
        <location evidence="1">Cell membrane</location>
        <topology evidence="1">Multi-pass membrane protein</topology>
    </subcellularLocation>
</comment>
<evidence type="ECO:0000256" key="5">
    <source>
        <dbReference type="ARBA" id="ARBA00022989"/>
    </source>
</evidence>
<feature type="transmembrane region" description="Helical" evidence="8">
    <location>
        <begin position="175"/>
        <end position="197"/>
    </location>
</feature>
<comment type="caution">
    <text evidence="10">The sequence shown here is derived from an EMBL/GenBank/DDBJ whole genome shotgun (WGS) entry which is preliminary data.</text>
</comment>
<evidence type="ECO:0000256" key="7">
    <source>
        <dbReference type="SAM" id="MobiDB-lite"/>
    </source>
</evidence>